<evidence type="ECO:0000256" key="2">
    <source>
        <dbReference type="ARBA" id="ARBA00009256"/>
    </source>
</evidence>
<dbReference type="Proteomes" id="UP001436297">
    <property type="component" value="Chromosome"/>
</dbReference>
<accession>A0ABZ3EF16</accession>
<organism evidence="9 10">
    <name type="scientific">Staphylococcus hsinchuensis</name>
    <dbReference type="NCBI Taxonomy" id="3051183"/>
    <lineage>
        <taxon>Bacteria</taxon>
        <taxon>Bacillati</taxon>
        <taxon>Bacillota</taxon>
        <taxon>Bacilli</taxon>
        <taxon>Bacillales</taxon>
        <taxon>Staphylococcaceae</taxon>
        <taxon>Staphylococcus</taxon>
    </lineage>
</organism>
<feature type="binding site" evidence="8">
    <location>
        <position position="62"/>
    </location>
    <ligand>
        <name>(R)-pantoate</name>
        <dbReference type="ChEBI" id="CHEBI:15980"/>
    </ligand>
</feature>
<feature type="active site" description="Proton donor" evidence="8">
    <location>
        <position position="38"/>
    </location>
</feature>
<keyword evidence="10" id="KW-1185">Reference proteome</keyword>
<comment type="pathway">
    <text evidence="1 8">Cofactor biosynthesis; (R)-pantothenate biosynthesis; (R)-pantothenate from (R)-pantoate and beta-alanine: step 1/1.</text>
</comment>
<dbReference type="EMBL" id="CP128355">
    <property type="protein sequence ID" value="XAF70979.1"/>
    <property type="molecule type" value="Genomic_DNA"/>
</dbReference>
<dbReference type="HAMAP" id="MF_00158">
    <property type="entry name" value="PanC"/>
    <property type="match status" value="1"/>
</dbReference>
<dbReference type="Pfam" id="PF02569">
    <property type="entry name" value="Pantoate_ligase"/>
    <property type="match status" value="1"/>
</dbReference>
<dbReference type="PANTHER" id="PTHR21299">
    <property type="entry name" value="CYTIDYLATE KINASE/PANTOATE-BETA-ALANINE LIGASE"/>
    <property type="match status" value="1"/>
</dbReference>
<proteinExistence type="inferred from homology"/>
<comment type="subcellular location">
    <subcellularLocation>
        <location evidence="8">Cytoplasm</location>
    </subcellularLocation>
</comment>
<evidence type="ECO:0000313" key="10">
    <source>
        <dbReference type="Proteomes" id="UP001436297"/>
    </source>
</evidence>
<feature type="binding site" evidence="8">
    <location>
        <begin position="185"/>
        <end position="188"/>
    </location>
    <ligand>
        <name>ATP</name>
        <dbReference type="ChEBI" id="CHEBI:30616"/>
    </ligand>
</feature>
<sequence>MTELITTIRTMNLISQRYHQQGKSIGFVPTMGSLHEGHLEMMKQSASENDITVVSIFVNPLQFGPNEDLDNYPRDIDSDFEKAQSVGVDYVFYPSEQEMYPERPTIEVKAGELATVLEGKQRPGHFDGVVTVVNKLFNIVRPQRAYFGKKDAQQLAIVEKMVDDFNQQVQIVPIDIIREADGLAKSSRNVYLTEQERTEAPHLYQSLKLAHSLYEDGERNSDKIIAETTAYIKAHTSADIETVAIYSYPELVEQSHISGSIFISLAVKFTQARLIDNIIIKSEES</sequence>
<dbReference type="NCBIfam" id="TIGR00125">
    <property type="entry name" value="cyt_tran_rel"/>
    <property type="match status" value="1"/>
</dbReference>
<keyword evidence="4 8" id="KW-0566">Pantothenate biosynthesis</keyword>
<reference evidence="9 10" key="1">
    <citation type="journal article" date="2024" name="Pathogens">
        <title>Staphylococcus hsinchuensis sp. nov., Isolated from Soymilk.</title>
        <authorList>
            <person name="Wang Y.T."/>
            <person name="Lin Y.C."/>
            <person name="Hsieh Y.H."/>
            <person name="Lin Y.T."/>
            <person name="Hamada M."/>
            <person name="Chen C.C."/>
            <person name="Liou J.S."/>
            <person name="Lee A.Y."/>
            <person name="Zhang W.L."/>
            <person name="Chen Y.T."/>
            <person name="Huang C.H."/>
        </authorList>
    </citation>
    <scope>NUCLEOTIDE SEQUENCE [LARGE SCALE GENOMIC DNA]</scope>
    <source>
        <strain evidence="9 10">H164</strain>
    </source>
</reference>
<keyword evidence="3 8" id="KW-0436">Ligase</keyword>
<dbReference type="Gene3D" id="3.40.50.620">
    <property type="entry name" value="HUPs"/>
    <property type="match status" value="1"/>
</dbReference>
<evidence type="ECO:0000256" key="3">
    <source>
        <dbReference type="ARBA" id="ARBA00022598"/>
    </source>
</evidence>
<keyword evidence="8" id="KW-0963">Cytoplasm</keyword>
<dbReference type="SUPFAM" id="SSF52374">
    <property type="entry name" value="Nucleotidylyl transferase"/>
    <property type="match status" value="1"/>
</dbReference>
<comment type="function">
    <text evidence="8">Catalyzes the condensation of pantoate with beta-alanine in an ATP-dependent reaction via a pantoyl-adenylate intermediate.</text>
</comment>
<keyword evidence="6 8" id="KW-0067">ATP-binding</keyword>
<name>A0ABZ3EF16_9STAP</name>
<evidence type="ECO:0000256" key="8">
    <source>
        <dbReference type="HAMAP-Rule" id="MF_00158"/>
    </source>
</evidence>
<evidence type="ECO:0000256" key="6">
    <source>
        <dbReference type="ARBA" id="ARBA00022840"/>
    </source>
</evidence>
<comment type="similarity">
    <text evidence="2 8">Belongs to the pantothenate synthetase family.</text>
</comment>
<dbReference type="CDD" id="cd00560">
    <property type="entry name" value="PanC"/>
    <property type="match status" value="1"/>
</dbReference>
<feature type="binding site" evidence="8">
    <location>
        <position position="62"/>
    </location>
    <ligand>
        <name>beta-alanine</name>
        <dbReference type="ChEBI" id="CHEBI:57966"/>
    </ligand>
</feature>
<dbReference type="EC" id="6.3.2.1" evidence="8"/>
<dbReference type="InterPro" id="IPR004821">
    <property type="entry name" value="Cyt_trans-like"/>
</dbReference>
<comment type="subunit">
    <text evidence="8">Homodimer.</text>
</comment>
<dbReference type="Gene3D" id="3.30.1300.10">
    <property type="entry name" value="Pantoate-beta-alanine ligase, C-terminal domain"/>
    <property type="match status" value="1"/>
</dbReference>
<dbReference type="GO" id="GO:0016874">
    <property type="term" value="F:ligase activity"/>
    <property type="evidence" value="ECO:0007669"/>
    <property type="project" value="UniProtKB-KW"/>
</dbReference>
<dbReference type="RefSeq" id="WP_251517150.1">
    <property type="nucleotide sequence ID" value="NZ_CP128355.1"/>
</dbReference>
<evidence type="ECO:0000256" key="7">
    <source>
        <dbReference type="ARBA" id="ARBA00048258"/>
    </source>
</evidence>
<feature type="binding site" evidence="8">
    <location>
        <begin position="148"/>
        <end position="151"/>
    </location>
    <ligand>
        <name>ATP</name>
        <dbReference type="ChEBI" id="CHEBI:30616"/>
    </ligand>
</feature>
<dbReference type="PANTHER" id="PTHR21299:SF1">
    <property type="entry name" value="PANTOATE--BETA-ALANINE LIGASE"/>
    <property type="match status" value="1"/>
</dbReference>
<evidence type="ECO:0000256" key="1">
    <source>
        <dbReference type="ARBA" id="ARBA00004990"/>
    </source>
</evidence>
<dbReference type="InterPro" id="IPR042176">
    <property type="entry name" value="Pantoate_ligase_C"/>
</dbReference>
<evidence type="ECO:0000256" key="4">
    <source>
        <dbReference type="ARBA" id="ARBA00022655"/>
    </source>
</evidence>
<evidence type="ECO:0000313" key="9">
    <source>
        <dbReference type="EMBL" id="XAF70979.1"/>
    </source>
</evidence>
<dbReference type="InterPro" id="IPR014729">
    <property type="entry name" value="Rossmann-like_a/b/a_fold"/>
</dbReference>
<evidence type="ECO:0000256" key="5">
    <source>
        <dbReference type="ARBA" id="ARBA00022741"/>
    </source>
</evidence>
<feature type="binding site" evidence="8">
    <location>
        <position position="154"/>
    </location>
    <ligand>
        <name>(R)-pantoate</name>
        <dbReference type="ChEBI" id="CHEBI:15980"/>
    </ligand>
</feature>
<dbReference type="NCBIfam" id="TIGR00018">
    <property type="entry name" value="panC"/>
    <property type="match status" value="1"/>
</dbReference>
<comment type="miscellaneous">
    <text evidence="8">The reaction proceeds by a bi uni uni bi ping pong mechanism.</text>
</comment>
<protein>
    <recommendedName>
        <fullName evidence="8">Pantothenate synthetase</fullName>
        <shortName evidence="8">PS</shortName>
        <ecNumber evidence="8">6.3.2.1</ecNumber>
    </recommendedName>
    <alternativeName>
        <fullName evidence="8">Pantoate--beta-alanine ligase</fullName>
    </alternativeName>
    <alternativeName>
        <fullName evidence="8">Pantoate-activating enzyme</fullName>
    </alternativeName>
</protein>
<feature type="binding site" evidence="8">
    <location>
        <position position="177"/>
    </location>
    <ligand>
        <name>ATP</name>
        <dbReference type="ChEBI" id="CHEBI:30616"/>
    </ligand>
</feature>
<dbReference type="InterPro" id="IPR003721">
    <property type="entry name" value="Pantoate_ligase"/>
</dbReference>
<comment type="catalytic activity">
    <reaction evidence="7 8">
        <text>(R)-pantoate + beta-alanine + ATP = (R)-pantothenate + AMP + diphosphate + H(+)</text>
        <dbReference type="Rhea" id="RHEA:10912"/>
        <dbReference type="ChEBI" id="CHEBI:15378"/>
        <dbReference type="ChEBI" id="CHEBI:15980"/>
        <dbReference type="ChEBI" id="CHEBI:29032"/>
        <dbReference type="ChEBI" id="CHEBI:30616"/>
        <dbReference type="ChEBI" id="CHEBI:33019"/>
        <dbReference type="ChEBI" id="CHEBI:57966"/>
        <dbReference type="ChEBI" id="CHEBI:456215"/>
        <dbReference type="EC" id="6.3.2.1"/>
    </reaction>
</comment>
<keyword evidence="5 8" id="KW-0547">Nucleotide-binding</keyword>
<feature type="binding site" evidence="8">
    <location>
        <begin position="31"/>
        <end position="38"/>
    </location>
    <ligand>
        <name>ATP</name>
        <dbReference type="ChEBI" id="CHEBI:30616"/>
    </ligand>
</feature>
<gene>
    <name evidence="8 9" type="primary">panC</name>
    <name evidence="9" type="ORF">QQM35_02330</name>
</gene>